<keyword evidence="1" id="KW-0812">Transmembrane</keyword>
<dbReference type="AlphaFoldDB" id="A0A6C0AUM6"/>
<proteinExistence type="predicted"/>
<dbReference type="Pfam" id="PF13639">
    <property type="entry name" value="zf-RING_2"/>
    <property type="match status" value="1"/>
</dbReference>
<name>A0A6C0AUM6_9ZZZZ</name>
<accession>A0A6C0AUM6</accession>
<evidence type="ECO:0000313" key="3">
    <source>
        <dbReference type="EMBL" id="QHS83514.1"/>
    </source>
</evidence>
<feature type="domain" description="RING-type" evidence="2">
    <location>
        <begin position="4"/>
        <end position="45"/>
    </location>
</feature>
<dbReference type="InterPro" id="IPR001841">
    <property type="entry name" value="Znf_RING"/>
</dbReference>
<feature type="transmembrane region" description="Helical" evidence="1">
    <location>
        <begin position="72"/>
        <end position="89"/>
    </location>
</feature>
<evidence type="ECO:0000259" key="2">
    <source>
        <dbReference type="PROSITE" id="PS50089"/>
    </source>
</evidence>
<reference evidence="3" key="1">
    <citation type="journal article" date="2020" name="Nature">
        <title>Giant virus diversity and host interactions through global metagenomics.</title>
        <authorList>
            <person name="Schulz F."/>
            <person name="Roux S."/>
            <person name="Paez-Espino D."/>
            <person name="Jungbluth S."/>
            <person name="Walsh D.A."/>
            <person name="Denef V.J."/>
            <person name="McMahon K.D."/>
            <person name="Konstantinidis K.T."/>
            <person name="Eloe-Fadrosh E.A."/>
            <person name="Kyrpides N.C."/>
            <person name="Woyke T."/>
        </authorList>
    </citation>
    <scope>NUCLEOTIDE SEQUENCE</scope>
    <source>
        <strain evidence="3">GVMAG-S-ERX555961-36</strain>
    </source>
</reference>
<keyword evidence="1" id="KW-0472">Membrane</keyword>
<dbReference type="SUPFAM" id="SSF57850">
    <property type="entry name" value="RING/U-box"/>
    <property type="match status" value="1"/>
</dbReference>
<dbReference type="InterPro" id="IPR013083">
    <property type="entry name" value="Znf_RING/FYVE/PHD"/>
</dbReference>
<evidence type="ECO:0000256" key="1">
    <source>
        <dbReference type="SAM" id="Phobius"/>
    </source>
</evidence>
<dbReference type="EMBL" id="MN738760">
    <property type="protein sequence ID" value="QHS83514.1"/>
    <property type="molecule type" value="Genomic_DNA"/>
</dbReference>
<keyword evidence="1" id="KW-1133">Transmembrane helix</keyword>
<protein>
    <recommendedName>
        <fullName evidence="2">RING-type domain-containing protein</fullName>
    </recommendedName>
</protein>
<dbReference type="PROSITE" id="PS50089">
    <property type="entry name" value="ZF_RING_2"/>
    <property type="match status" value="1"/>
</dbReference>
<dbReference type="Gene3D" id="3.30.40.10">
    <property type="entry name" value="Zinc/RING finger domain, C3HC4 (zinc finger)"/>
    <property type="match status" value="1"/>
</dbReference>
<sequence>MPDCPVCYSILDEESTYKANCCNQELCTDCLTQWQKTSKSCIFCRYEYDKIEIIVNENSNIEPVNICHSKRYELICYFLITIGILLIIFRNRF</sequence>
<organism evidence="3">
    <name type="scientific">viral metagenome</name>
    <dbReference type="NCBI Taxonomy" id="1070528"/>
    <lineage>
        <taxon>unclassified sequences</taxon>
        <taxon>metagenomes</taxon>
        <taxon>organismal metagenomes</taxon>
    </lineage>
</organism>